<sequence>VVLHLSGGIELDPPPSFQLPCLKKLCLLDVFYCYEDSLSRLFNGCPVLEDLKVIRNNSDDRVFKLLRALNNAKFLSLSPGDIEVPKFVNKSNWHVLQALLLVAPNLEVLDVHKEASGPKLLWFVSDMNVPAILFVGVGSVIRGFWLASKSGSLGDSECLFVKVQKQRQVCGVESHMS</sequence>
<dbReference type="Proteomes" id="UP000237347">
    <property type="component" value="Unassembled WGS sequence"/>
</dbReference>
<gene>
    <name evidence="1" type="ORF">CFP56_004792</name>
</gene>
<dbReference type="EMBL" id="PKMF04000011">
    <property type="protein sequence ID" value="KAK7859584.1"/>
    <property type="molecule type" value="Genomic_DNA"/>
</dbReference>
<reference evidence="1 2" key="1">
    <citation type="journal article" date="2018" name="Sci. Data">
        <title>The draft genome sequence of cork oak.</title>
        <authorList>
            <person name="Ramos A.M."/>
            <person name="Usie A."/>
            <person name="Barbosa P."/>
            <person name="Barros P.M."/>
            <person name="Capote T."/>
            <person name="Chaves I."/>
            <person name="Simoes F."/>
            <person name="Abreu I."/>
            <person name="Carrasquinho I."/>
            <person name="Faro C."/>
            <person name="Guimaraes J.B."/>
            <person name="Mendonca D."/>
            <person name="Nobrega F."/>
            <person name="Rodrigues L."/>
            <person name="Saibo N.J.M."/>
            <person name="Varela M.C."/>
            <person name="Egas C."/>
            <person name="Matos J."/>
            <person name="Miguel C.M."/>
            <person name="Oliveira M.M."/>
            <person name="Ricardo C.P."/>
            <person name="Goncalves S."/>
        </authorList>
    </citation>
    <scope>NUCLEOTIDE SEQUENCE [LARGE SCALE GENOMIC DNA]</scope>
    <source>
        <strain evidence="2">cv. HL8</strain>
    </source>
</reference>
<organism evidence="1 2">
    <name type="scientific">Quercus suber</name>
    <name type="common">Cork oak</name>
    <dbReference type="NCBI Taxonomy" id="58331"/>
    <lineage>
        <taxon>Eukaryota</taxon>
        <taxon>Viridiplantae</taxon>
        <taxon>Streptophyta</taxon>
        <taxon>Embryophyta</taxon>
        <taxon>Tracheophyta</taxon>
        <taxon>Spermatophyta</taxon>
        <taxon>Magnoliopsida</taxon>
        <taxon>eudicotyledons</taxon>
        <taxon>Gunneridae</taxon>
        <taxon>Pentapetalae</taxon>
        <taxon>rosids</taxon>
        <taxon>fabids</taxon>
        <taxon>Fagales</taxon>
        <taxon>Fagaceae</taxon>
        <taxon>Quercus</taxon>
    </lineage>
</organism>
<dbReference type="Gene3D" id="3.80.10.10">
    <property type="entry name" value="Ribonuclease Inhibitor"/>
    <property type="match status" value="1"/>
</dbReference>
<dbReference type="SUPFAM" id="SSF52047">
    <property type="entry name" value="RNI-like"/>
    <property type="match status" value="1"/>
</dbReference>
<comment type="caution">
    <text evidence="1">The sequence shown here is derived from an EMBL/GenBank/DDBJ whole genome shotgun (WGS) entry which is preliminary data.</text>
</comment>
<keyword evidence="2" id="KW-1185">Reference proteome</keyword>
<proteinExistence type="predicted"/>
<dbReference type="InterPro" id="IPR032675">
    <property type="entry name" value="LRR_dom_sf"/>
</dbReference>
<name>A0AAW0M7Y4_QUESU</name>
<feature type="non-terminal residue" evidence="1">
    <location>
        <position position="1"/>
    </location>
</feature>
<accession>A0AAW0M7Y4</accession>
<evidence type="ECO:0000313" key="2">
    <source>
        <dbReference type="Proteomes" id="UP000237347"/>
    </source>
</evidence>
<protein>
    <submittedName>
        <fullName evidence="1">Fbd-associated f-box protein</fullName>
    </submittedName>
</protein>
<dbReference type="AlphaFoldDB" id="A0AAW0M7Y4"/>
<evidence type="ECO:0000313" key="1">
    <source>
        <dbReference type="EMBL" id="KAK7859584.1"/>
    </source>
</evidence>